<accession>A0A8K0CDJ5</accession>
<evidence type="ECO:0000313" key="4">
    <source>
        <dbReference type="Proteomes" id="UP000801492"/>
    </source>
</evidence>
<protein>
    <submittedName>
        <fullName evidence="3">Uncharacterized protein</fullName>
    </submittedName>
</protein>
<feature type="region of interest" description="Disordered" evidence="1">
    <location>
        <begin position="345"/>
        <end position="392"/>
    </location>
</feature>
<proteinExistence type="predicted"/>
<dbReference type="OrthoDB" id="414982at2759"/>
<sequence>MGDIEEHPVLTNVALYGGTLFLTWEFYNRLFVIPKITDLAERFYLEQFNVALRVAWFSFLLVLVYLTVKSFWRWLHKPPESLRRRVANTDLSYRSGQHWCAIFIDENGYGEGNHLKFIERDSKTWCYNLQILQKWIKKANSNVRLLNAALKKYELSVGTKRHFESSIARMKEPIRGSSYMALPSEIAKKRGVIKVKNNDDACFAWAVTSALHPAAKNSGRVSLYLHYTSVLNLESITFPMTINKIKKFEKQNQISINVFMLEKTNKGLKVVSAKITKQKLDRHIDLLVMQDSYDDDTEETKYHWSYTEAKEVIGDRIAVSGLYKNLTQIAEDIEAAYWAGQPMQLNPQEEQESKKSKGEFLNKTHSPSKTVLQRKEEVDEDSKQEQEYETDKMGDHEEKLLFQRKQAWAVCKTVIHSFPLVFRLTSTYFADSGALFFVWEFIMAYFVLPETAYLAYYLFLEFLRGIWYTSSLDSAYSAAKLYWKWLQRPPKRRLQSRDMRQYTEEINF</sequence>
<reference evidence="3" key="1">
    <citation type="submission" date="2019-08" db="EMBL/GenBank/DDBJ databases">
        <title>The genome of the North American firefly Photinus pyralis.</title>
        <authorList>
            <consortium name="Photinus pyralis genome working group"/>
            <person name="Fallon T.R."/>
            <person name="Sander Lower S.E."/>
            <person name="Weng J.-K."/>
        </authorList>
    </citation>
    <scope>NUCLEOTIDE SEQUENCE</scope>
    <source>
        <strain evidence="3">TRF0915ILg1</strain>
        <tissue evidence="3">Whole body</tissue>
    </source>
</reference>
<evidence type="ECO:0000256" key="1">
    <source>
        <dbReference type="SAM" id="MobiDB-lite"/>
    </source>
</evidence>
<organism evidence="3 4">
    <name type="scientific">Ignelater luminosus</name>
    <name type="common">Cucubano</name>
    <name type="synonym">Pyrophorus luminosus</name>
    <dbReference type="NCBI Taxonomy" id="2038154"/>
    <lineage>
        <taxon>Eukaryota</taxon>
        <taxon>Metazoa</taxon>
        <taxon>Ecdysozoa</taxon>
        <taxon>Arthropoda</taxon>
        <taxon>Hexapoda</taxon>
        <taxon>Insecta</taxon>
        <taxon>Pterygota</taxon>
        <taxon>Neoptera</taxon>
        <taxon>Endopterygota</taxon>
        <taxon>Coleoptera</taxon>
        <taxon>Polyphaga</taxon>
        <taxon>Elateriformia</taxon>
        <taxon>Elateroidea</taxon>
        <taxon>Elateridae</taxon>
        <taxon>Agrypninae</taxon>
        <taxon>Pyrophorini</taxon>
        <taxon>Ignelater</taxon>
    </lineage>
</organism>
<dbReference type="PANTHER" id="PTHR31511">
    <property type="entry name" value="PROTEIN CBG23764"/>
    <property type="match status" value="1"/>
</dbReference>
<keyword evidence="2" id="KW-1133">Transmembrane helix</keyword>
<name>A0A8K0CDJ5_IGNLU</name>
<feature type="transmembrane region" description="Helical" evidence="2">
    <location>
        <begin position="433"/>
        <end position="459"/>
    </location>
</feature>
<dbReference type="Proteomes" id="UP000801492">
    <property type="component" value="Unassembled WGS sequence"/>
</dbReference>
<evidence type="ECO:0000313" key="3">
    <source>
        <dbReference type="EMBL" id="KAF2885308.1"/>
    </source>
</evidence>
<keyword evidence="2" id="KW-0812">Transmembrane</keyword>
<gene>
    <name evidence="3" type="ORF">ILUMI_20874</name>
</gene>
<comment type="caution">
    <text evidence="3">The sequence shown here is derived from an EMBL/GenBank/DDBJ whole genome shotgun (WGS) entry which is preliminary data.</text>
</comment>
<dbReference type="PANTHER" id="PTHR31511:SF12">
    <property type="entry name" value="RHO TERMINATION FACTOR N-TERMINAL DOMAIN-CONTAINING PROTEIN"/>
    <property type="match status" value="1"/>
</dbReference>
<dbReference type="EMBL" id="VTPC01089971">
    <property type="protein sequence ID" value="KAF2885308.1"/>
    <property type="molecule type" value="Genomic_DNA"/>
</dbReference>
<evidence type="ECO:0000256" key="2">
    <source>
        <dbReference type="SAM" id="Phobius"/>
    </source>
</evidence>
<keyword evidence="4" id="KW-1185">Reference proteome</keyword>
<feature type="compositionally biased region" description="Basic and acidic residues" evidence="1">
    <location>
        <begin position="351"/>
        <end position="362"/>
    </location>
</feature>
<keyword evidence="2" id="KW-0472">Membrane</keyword>
<feature type="transmembrane region" description="Helical" evidence="2">
    <location>
        <begin position="54"/>
        <end position="75"/>
    </location>
</feature>
<dbReference type="AlphaFoldDB" id="A0A8K0CDJ5"/>
<feature type="compositionally biased region" description="Basic and acidic residues" evidence="1">
    <location>
        <begin position="373"/>
        <end position="392"/>
    </location>
</feature>